<proteinExistence type="predicted"/>
<accession>A0ACD2ES46</accession>
<evidence type="ECO:0000313" key="2">
    <source>
        <dbReference type="Proteomes" id="UP000268891"/>
    </source>
</evidence>
<keyword evidence="1" id="KW-0238">DNA-binding</keyword>
<comment type="caution">
    <text evidence="1">The sequence shown here is derived from an EMBL/GenBank/DDBJ whole genome shotgun (WGS) entry which is preliminary data.</text>
</comment>
<evidence type="ECO:0000313" key="1">
    <source>
        <dbReference type="EMBL" id="RRR47857.1"/>
    </source>
</evidence>
<name>A0ACD2ES46_9MYCO</name>
<gene>
    <name evidence="1" type="ORF">EHH44_03130</name>
</gene>
<organism evidence="1 2">
    <name type="scientific">Mycolicibacter terrae</name>
    <dbReference type="NCBI Taxonomy" id="1788"/>
    <lineage>
        <taxon>Bacteria</taxon>
        <taxon>Bacillati</taxon>
        <taxon>Actinomycetota</taxon>
        <taxon>Actinomycetes</taxon>
        <taxon>Mycobacteriales</taxon>
        <taxon>Mycobacteriaceae</taxon>
        <taxon>Mycolicibacter</taxon>
    </lineage>
</organism>
<dbReference type="Proteomes" id="UP000268891">
    <property type="component" value="Unassembled WGS sequence"/>
</dbReference>
<dbReference type="EMBL" id="RRZR01000003">
    <property type="protein sequence ID" value="RRR47857.1"/>
    <property type="molecule type" value="Genomic_DNA"/>
</dbReference>
<reference evidence="1" key="1">
    <citation type="submission" date="2018-11" db="EMBL/GenBank/DDBJ databases">
        <authorList>
            <person name="Sattar A."/>
            <person name="Zunita Z."/>
            <person name="Jalila A."/>
            <person name="Saleha A.A."/>
        </authorList>
    </citation>
    <scope>NUCLEOTIDE SEQUENCE</scope>
    <source>
        <strain evidence="1">F12-74</strain>
    </source>
</reference>
<sequence length="61" mass="6959">MVERLYTPDQACQLLGCGKTRLYRYMKEGHIPSVKLGKSRRIRKSDLDDFIEGLTDGEAAK</sequence>
<protein>
    <submittedName>
        <fullName evidence="1">DNA-binding protein</fullName>
    </submittedName>
</protein>
<keyword evidence="2" id="KW-1185">Reference proteome</keyword>